<feature type="transmembrane region" description="Helical" evidence="6">
    <location>
        <begin position="477"/>
        <end position="499"/>
    </location>
</feature>
<feature type="transmembrane region" description="Helical" evidence="6">
    <location>
        <begin position="312"/>
        <end position="330"/>
    </location>
</feature>
<organism evidence="8 9">
    <name type="scientific">Neosartorya fischeri (strain ATCC 1020 / DSM 3700 / CBS 544.65 / FGSC A1164 / JCM 1740 / NRRL 181 / WB 181)</name>
    <name type="common">Aspergillus fischerianus</name>
    <dbReference type="NCBI Taxonomy" id="331117"/>
    <lineage>
        <taxon>Eukaryota</taxon>
        <taxon>Fungi</taxon>
        <taxon>Dikarya</taxon>
        <taxon>Ascomycota</taxon>
        <taxon>Pezizomycotina</taxon>
        <taxon>Eurotiomycetes</taxon>
        <taxon>Eurotiomycetidae</taxon>
        <taxon>Eurotiales</taxon>
        <taxon>Aspergillaceae</taxon>
        <taxon>Aspergillus</taxon>
        <taxon>Aspergillus subgen. Fumigati</taxon>
    </lineage>
</organism>
<reference evidence="9" key="1">
    <citation type="journal article" date="2008" name="PLoS Genet.">
        <title>Genomic islands in the pathogenic filamentous fungus Aspergillus fumigatus.</title>
        <authorList>
            <person name="Fedorova N.D."/>
            <person name="Khaldi N."/>
            <person name="Joardar V.S."/>
            <person name="Maiti R."/>
            <person name="Amedeo P."/>
            <person name="Anderson M.J."/>
            <person name="Crabtree J."/>
            <person name="Silva J.C."/>
            <person name="Badger J.H."/>
            <person name="Albarraq A."/>
            <person name="Angiuoli S."/>
            <person name="Bussey H."/>
            <person name="Bowyer P."/>
            <person name="Cotty P.J."/>
            <person name="Dyer P.S."/>
            <person name="Egan A."/>
            <person name="Galens K."/>
            <person name="Fraser-Liggett C.M."/>
            <person name="Haas B.J."/>
            <person name="Inman J.M."/>
            <person name="Kent R."/>
            <person name="Lemieux S."/>
            <person name="Malavazi I."/>
            <person name="Orvis J."/>
            <person name="Roemer T."/>
            <person name="Ronning C.M."/>
            <person name="Sundaram J.P."/>
            <person name="Sutton G."/>
            <person name="Turner G."/>
            <person name="Venter J.C."/>
            <person name="White O.R."/>
            <person name="Whitty B.R."/>
            <person name="Youngman P."/>
            <person name="Wolfe K.H."/>
            <person name="Goldman G.H."/>
            <person name="Wortman J.R."/>
            <person name="Jiang B."/>
            <person name="Denning D.W."/>
            <person name="Nierman W.C."/>
        </authorList>
    </citation>
    <scope>NUCLEOTIDE SEQUENCE [LARGE SCALE GENOMIC DNA]</scope>
    <source>
        <strain evidence="9">ATCC 1020 / DSM 3700 / CBS 544.65 / FGSC A1164 / JCM 1740 / NRRL 181 / WB 181</strain>
    </source>
</reference>
<dbReference type="SUPFAM" id="SSF103473">
    <property type="entry name" value="MFS general substrate transporter"/>
    <property type="match status" value="2"/>
</dbReference>
<dbReference type="RefSeq" id="XP_001264630.1">
    <property type="nucleotide sequence ID" value="XM_001264629.1"/>
</dbReference>
<dbReference type="KEGG" id="nfi:NFIA_014230"/>
<feature type="transmembrane region" description="Helical" evidence="6">
    <location>
        <begin position="281"/>
        <end position="300"/>
    </location>
</feature>
<feature type="domain" description="Major facilitator superfamily (MFS) profile" evidence="7">
    <location>
        <begin position="83"/>
        <end position="543"/>
    </location>
</feature>
<dbReference type="Gene3D" id="1.20.1250.20">
    <property type="entry name" value="MFS general substrate transporter like domains"/>
    <property type="match status" value="2"/>
</dbReference>
<accession>A1D2U0</accession>
<dbReference type="FunFam" id="1.20.1250.20:FF:000294">
    <property type="entry name" value="MFS transporter of unkown specificity"/>
    <property type="match status" value="1"/>
</dbReference>
<sequence length="560" mass="60554">MAAESNHSRSETQSVSSQGGLPTGGYSYDPSGWTWNEGNNHSPLTTGTIPENEKFSTLDDEKGTKDEHVYIADTLPLRRQIPFILTICSAMYTNQLGLGQTMDIVRIIGDWYGITNSNELSWLVAGYSLTIGTFVLIAGRLGDDFGHKKMFIIGMGWYALWTLVCGLAVYSTQVLFIFARVFQGMGPAVTLPNAIAILGQSYAPGPRKNMAFAFFGGSAPFGAISGFATGGLFALAWWPWAYWSAAIALTCLAVFAVWSIPPQPMSTTSKTLTVGQKIAHLDLPGCFTGVASLVLINFAWNQAAGVGWQEPYVYVCLILGFLFAAAFFWVELHWSEDPILPLAAFNSDIAFVLGCTACGWATFGIWVYYAAVFVMELNKVSPLLLAAWYSPVIPSGLGSALAVGKLLGRVSAAWVMVIGMVAYLIGSILIATMPTHQIYWGNFFWSVLIICVGMDSSFPAATIIFSDAVPPKYQGIGASVVMTVVNYSISLGLGFAGTVEREINNGGHTYDDKKKGYRGAFYFEVGLAGLGLILSLAFLVKDHFRKKAKKAAAAYEDRSA</sequence>
<protein>
    <submittedName>
        <fullName evidence="8">MFS transporter of unkown specificity</fullName>
    </submittedName>
</protein>
<evidence type="ECO:0000256" key="3">
    <source>
        <dbReference type="ARBA" id="ARBA00022989"/>
    </source>
</evidence>
<evidence type="ECO:0000259" key="7">
    <source>
        <dbReference type="PROSITE" id="PS50850"/>
    </source>
</evidence>
<dbReference type="AlphaFoldDB" id="A1D2U0"/>
<feature type="transmembrane region" description="Helical" evidence="6">
    <location>
        <begin position="211"/>
        <end position="234"/>
    </location>
</feature>
<evidence type="ECO:0000313" key="8">
    <source>
        <dbReference type="EMBL" id="EAW22733.1"/>
    </source>
</evidence>
<dbReference type="PANTHER" id="PTHR42718">
    <property type="entry name" value="MAJOR FACILITATOR SUPERFAMILY MULTIDRUG TRANSPORTER MFSC"/>
    <property type="match status" value="1"/>
</dbReference>
<dbReference type="GeneID" id="4592114"/>
<comment type="subcellular location">
    <subcellularLocation>
        <location evidence="1">Membrane</location>
        <topology evidence="1">Multi-pass membrane protein</topology>
    </subcellularLocation>
</comment>
<dbReference type="InterPro" id="IPR036259">
    <property type="entry name" value="MFS_trans_sf"/>
</dbReference>
<keyword evidence="4 6" id="KW-0472">Membrane</keyword>
<feature type="compositionally biased region" description="Basic and acidic residues" evidence="5">
    <location>
        <begin position="51"/>
        <end position="60"/>
    </location>
</feature>
<proteinExistence type="predicted"/>
<feature type="compositionally biased region" description="Polar residues" evidence="5">
    <location>
        <begin position="11"/>
        <end position="20"/>
    </location>
</feature>
<feature type="compositionally biased region" description="Polar residues" evidence="5">
    <location>
        <begin position="33"/>
        <end position="49"/>
    </location>
</feature>
<dbReference type="EMBL" id="DS027688">
    <property type="protein sequence ID" value="EAW22733.1"/>
    <property type="molecule type" value="Genomic_DNA"/>
</dbReference>
<evidence type="ECO:0000256" key="6">
    <source>
        <dbReference type="SAM" id="Phobius"/>
    </source>
</evidence>
<keyword evidence="9" id="KW-1185">Reference proteome</keyword>
<feature type="transmembrane region" description="Helical" evidence="6">
    <location>
        <begin position="410"/>
        <end position="431"/>
    </location>
</feature>
<evidence type="ECO:0000256" key="1">
    <source>
        <dbReference type="ARBA" id="ARBA00004141"/>
    </source>
</evidence>
<dbReference type="CDD" id="cd17476">
    <property type="entry name" value="MFS_Amf1_MDR_like"/>
    <property type="match status" value="1"/>
</dbReference>
<feature type="transmembrane region" description="Helical" evidence="6">
    <location>
        <begin position="151"/>
        <end position="171"/>
    </location>
</feature>
<feature type="transmembrane region" description="Helical" evidence="6">
    <location>
        <begin position="350"/>
        <end position="371"/>
    </location>
</feature>
<feature type="transmembrane region" description="Helical" evidence="6">
    <location>
        <begin position="443"/>
        <end position="465"/>
    </location>
</feature>
<evidence type="ECO:0000256" key="4">
    <source>
        <dbReference type="ARBA" id="ARBA00023136"/>
    </source>
</evidence>
<dbReference type="PROSITE" id="PS50850">
    <property type="entry name" value="MFS"/>
    <property type="match status" value="1"/>
</dbReference>
<dbReference type="OMA" id="PTHQIYW"/>
<dbReference type="GO" id="GO:0022857">
    <property type="term" value="F:transmembrane transporter activity"/>
    <property type="evidence" value="ECO:0007669"/>
    <property type="project" value="InterPro"/>
</dbReference>
<feature type="transmembrane region" description="Helical" evidence="6">
    <location>
        <begin position="519"/>
        <end position="540"/>
    </location>
</feature>
<dbReference type="InterPro" id="IPR011701">
    <property type="entry name" value="MFS"/>
</dbReference>
<dbReference type="VEuPathDB" id="FungiDB:NFIA_014230"/>
<dbReference type="HOGENOM" id="CLU_000960_27_4_1"/>
<dbReference type="eggNOG" id="KOG0254">
    <property type="taxonomic scope" value="Eukaryota"/>
</dbReference>
<evidence type="ECO:0000256" key="2">
    <source>
        <dbReference type="ARBA" id="ARBA00022692"/>
    </source>
</evidence>
<feature type="region of interest" description="Disordered" evidence="5">
    <location>
        <begin position="1"/>
        <end position="60"/>
    </location>
</feature>
<dbReference type="Proteomes" id="UP000006702">
    <property type="component" value="Unassembled WGS sequence"/>
</dbReference>
<feature type="transmembrane region" description="Helical" evidence="6">
    <location>
        <begin position="240"/>
        <end position="260"/>
    </location>
</feature>
<dbReference type="PANTHER" id="PTHR42718:SF1">
    <property type="entry name" value="LOW AFFINITY AMMONIUM TRANSPORTER"/>
    <property type="match status" value="1"/>
</dbReference>
<feature type="transmembrane region" description="Helical" evidence="6">
    <location>
        <begin position="120"/>
        <end position="139"/>
    </location>
</feature>
<dbReference type="OrthoDB" id="2428527at2759"/>
<feature type="transmembrane region" description="Helical" evidence="6">
    <location>
        <begin position="177"/>
        <end position="199"/>
    </location>
</feature>
<evidence type="ECO:0000256" key="5">
    <source>
        <dbReference type="SAM" id="MobiDB-lite"/>
    </source>
</evidence>
<name>A1D2U0_NEOFI</name>
<dbReference type="InterPro" id="IPR020846">
    <property type="entry name" value="MFS_dom"/>
</dbReference>
<dbReference type="GO" id="GO:0016020">
    <property type="term" value="C:membrane"/>
    <property type="evidence" value="ECO:0007669"/>
    <property type="project" value="UniProtKB-SubCell"/>
</dbReference>
<gene>
    <name evidence="8" type="ORF">NFIA_014230</name>
</gene>
<dbReference type="Pfam" id="PF07690">
    <property type="entry name" value="MFS_1"/>
    <property type="match status" value="1"/>
</dbReference>
<feature type="compositionally biased region" description="Basic and acidic residues" evidence="5">
    <location>
        <begin position="1"/>
        <end position="10"/>
    </location>
</feature>
<evidence type="ECO:0000313" key="9">
    <source>
        <dbReference type="Proteomes" id="UP000006702"/>
    </source>
</evidence>
<dbReference type="STRING" id="331117.A1D2U0"/>
<feature type="transmembrane region" description="Helical" evidence="6">
    <location>
        <begin position="383"/>
        <end position="403"/>
    </location>
</feature>
<keyword evidence="3 6" id="KW-1133">Transmembrane helix</keyword>
<keyword evidence="2 6" id="KW-0812">Transmembrane</keyword>